<evidence type="ECO:0000259" key="3">
    <source>
        <dbReference type="Pfam" id="PF13621"/>
    </source>
</evidence>
<feature type="region of interest" description="Disordered" evidence="1">
    <location>
        <begin position="28"/>
        <end position="51"/>
    </location>
</feature>
<dbReference type="Proteomes" id="UP001152797">
    <property type="component" value="Unassembled WGS sequence"/>
</dbReference>
<organism evidence="4">
    <name type="scientific">Cladocopium goreaui</name>
    <dbReference type="NCBI Taxonomy" id="2562237"/>
    <lineage>
        <taxon>Eukaryota</taxon>
        <taxon>Sar</taxon>
        <taxon>Alveolata</taxon>
        <taxon>Dinophyceae</taxon>
        <taxon>Suessiales</taxon>
        <taxon>Symbiodiniaceae</taxon>
        <taxon>Cladocopium</taxon>
    </lineage>
</organism>
<evidence type="ECO:0000313" key="4">
    <source>
        <dbReference type="EMBL" id="CAI3983127.1"/>
    </source>
</evidence>
<feature type="compositionally biased region" description="Basic and acidic residues" evidence="1">
    <location>
        <begin position="41"/>
        <end position="51"/>
    </location>
</feature>
<dbReference type="Pfam" id="PF13621">
    <property type="entry name" value="Cupin_8"/>
    <property type="match status" value="1"/>
</dbReference>
<gene>
    <name evidence="4" type="ORF">C1SCF055_LOCUS10768</name>
</gene>
<feature type="signal peptide" evidence="2">
    <location>
        <begin position="1"/>
        <end position="25"/>
    </location>
</feature>
<dbReference type="InterPro" id="IPR041667">
    <property type="entry name" value="Cupin_8"/>
</dbReference>
<keyword evidence="7" id="KW-1185">Reference proteome</keyword>
<dbReference type="EMBL" id="CAMXCT010000779">
    <property type="protein sequence ID" value="CAI3983127.1"/>
    <property type="molecule type" value="Genomic_DNA"/>
</dbReference>
<reference evidence="4" key="1">
    <citation type="submission" date="2022-10" db="EMBL/GenBank/DDBJ databases">
        <authorList>
            <person name="Chen Y."/>
            <person name="Dougan E. K."/>
            <person name="Chan C."/>
            <person name="Rhodes N."/>
            <person name="Thang M."/>
        </authorList>
    </citation>
    <scope>NUCLEOTIDE SEQUENCE</scope>
</reference>
<dbReference type="Gene3D" id="2.60.120.650">
    <property type="entry name" value="Cupin"/>
    <property type="match status" value="1"/>
</dbReference>
<name>A0A9P1C1N8_9DINO</name>
<feature type="chain" id="PRO_5043270018" evidence="2">
    <location>
        <begin position="26"/>
        <end position="326"/>
    </location>
</feature>
<reference evidence="5" key="2">
    <citation type="submission" date="2024-04" db="EMBL/GenBank/DDBJ databases">
        <authorList>
            <person name="Chen Y."/>
            <person name="Shah S."/>
            <person name="Dougan E. K."/>
            <person name="Thang M."/>
            <person name="Chan C."/>
        </authorList>
    </citation>
    <scope>NUCLEOTIDE SEQUENCE [LARGE SCALE GENOMIC DNA]</scope>
</reference>
<dbReference type="EMBL" id="CAMXCT020000779">
    <property type="protein sequence ID" value="CAL1136502.1"/>
    <property type="molecule type" value="Genomic_DNA"/>
</dbReference>
<evidence type="ECO:0000256" key="2">
    <source>
        <dbReference type="SAM" id="SignalP"/>
    </source>
</evidence>
<keyword evidence="2" id="KW-0732">Signal</keyword>
<dbReference type="EMBL" id="CAMXCT030000779">
    <property type="protein sequence ID" value="CAL4770439.1"/>
    <property type="molecule type" value="Genomic_DNA"/>
</dbReference>
<feature type="domain" description="Cupin-like" evidence="3">
    <location>
        <begin position="163"/>
        <end position="297"/>
    </location>
</feature>
<accession>A0A9P1C1N8</accession>
<evidence type="ECO:0000313" key="6">
    <source>
        <dbReference type="EMBL" id="CAL4770439.1"/>
    </source>
</evidence>
<evidence type="ECO:0000313" key="7">
    <source>
        <dbReference type="Proteomes" id="UP001152797"/>
    </source>
</evidence>
<sequence>MAAAQLTWALFRLLVCILLQRFAGGQKEYPQQGDRSCMNQHESEKESQSLRKTFDEETRKLLNSCTIPRIEWRGIGSSQPWNLPLSDEPYVVQSPHGWNREIAQSLERNALLHSMGNVTCTPSQAGSKRIGHFEMTLAEYLTEWLPRPISRNAEENRYVFGEFGEQWAPLRKTYVLPPCEVCSHDAAAVTIGLGGKYSGAPWHFHNSAFVEVFDGAKYFAFLPPGDPVIEEIEKVMQFNASMSQFHWHLEERPILENKGRLRNMQECVINPGEILYFPDNWHHGVINLGEYTAFVSSFINKDLAKDKSVKTRRPGSTNNFLKLLPP</sequence>
<dbReference type="OrthoDB" id="438164at2759"/>
<dbReference type="AlphaFoldDB" id="A0A9P1C1N8"/>
<dbReference type="InterPro" id="IPR050910">
    <property type="entry name" value="JMJD6_ArgDemeth/LysHydrox"/>
</dbReference>
<protein>
    <submittedName>
        <fullName evidence="6">JmjC domain-containing protein 8</fullName>
    </submittedName>
</protein>
<dbReference type="SUPFAM" id="SSF51197">
    <property type="entry name" value="Clavaminate synthase-like"/>
    <property type="match status" value="1"/>
</dbReference>
<comment type="caution">
    <text evidence="4">The sequence shown here is derived from an EMBL/GenBank/DDBJ whole genome shotgun (WGS) entry which is preliminary data.</text>
</comment>
<proteinExistence type="predicted"/>
<evidence type="ECO:0000256" key="1">
    <source>
        <dbReference type="SAM" id="MobiDB-lite"/>
    </source>
</evidence>
<dbReference type="PANTHER" id="PTHR12480">
    <property type="entry name" value="ARGININE DEMETHYLASE AND LYSYL-HYDROXYLASE JMJD"/>
    <property type="match status" value="1"/>
</dbReference>
<evidence type="ECO:0000313" key="5">
    <source>
        <dbReference type="EMBL" id="CAL1136502.1"/>
    </source>
</evidence>